<evidence type="ECO:0000313" key="6">
    <source>
        <dbReference type="Proteomes" id="UP000538931"/>
    </source>
</evidence>
<dbReference type="Gene3D" id="1.20.120.1490">
    <property type="match status" value="1"/>
</dbReference>
<dbReference type="InterPro" id="IPR025961">
    <property type="entry name" value="Metal_resist"/>
</dbReference>
<comment type="caution">
    <text evidence="5">The sequence shown here is derived from an EMBL/GenBank/DDBJ whole genome shotgun (WGS) entry which is preliminary data.</text>
</comment>
<dbReference type="Pfam" id="PF13801">
    <property type="entry name" value="Metal_resist"/>
    <property type="match status" value="1"/>
</dbReference>
<name>A0A7W1WY17_9GAMM</name>
<organism evidence="5 6">
    <name type="scientific">Marinobacterium marinum</name>
    <dbReference type="NCBI Taxonomy" id="2756129"/>
    <lineage>
        <taxon>Bacteria</taxon>
        <taxon>Pseudomonadati</taxon>
        <taxon>Pseudomonadota</taxon>
        <taxon>Gammaproteobacteria</taxon>
        <taxon>Oceanospirillales</taxon>
        <taxon>Oceanospirillaceae</taxon>
        <taxon>Marinobacterium</taxon>
    </lineage>
</organism>
<proteinExistence type="inferred from homology"/>
<accession>A0A7W1WY17</accession>
<dbReference type="Proteomes" id="UP000538931">
    <property type="component" value="Unassembled WGS sequence"/>
</dbReference>
<dbReference type="AlphaFoldDB" id="A0A7W1WY17"/>
<feature type="chain" id="PRO_5031448566" description="Signaling pathway modulator ZraP" evidence="4">
    <location>
        <begin position="24"/>
        <end position="184"/>
    </location>
</feature>
<evidence type="ECO:0000256" key="4">
    <source>
        <dbReference type="SAM" id="SignalP"/>
    </source>
</evidence>
<dbReference type="RefSeq" id="WP_220183801.1">
    <property type="nucleotide sequence ID" value="NZ_JACEMT010000043.1"/>
</dbReference>
<feature type="signal peptide" evidence="4">
    <location>
        <begin position="1"/>
        <end position="23"/>
    </location>
</feature>
<evidence type="ECO:0000256" key="3">
    <source>
        <dbReference type="ARBA" id="ARBA00045001"/>
    </source>
</evidence>
<keyword evidence="6" id="KW-1185">Reference proteome</keyword>
<dbReference type="EMBL" id="JACEMT010000043">
    <property type="protein sequence ID" value="MBA4502204.1"/>
    <property type="molecule type" value="Genomic_DNA"/>
</dbReference>
<protein>
    <recommendedName>
        <fullName evidence="2">Signaling pathway modulator ZraP</fullName>
    </recommendedName>
    <alternativeName>
        <fullName evidence="3">Zinc resistance-associated protein</fullName>
    </alternativeName>
</protein>
<comment type="similarity">
    <text evidence="1">Belongs to the ZraP family.</text>
</comment>
<reference evidence="5 6" key="1">
    <citation type="submission" date="2020-07" db="EMBL/GenBank/DDBJ databases">
        <title>Bacterium isolated from marien macroalgae.</title>
        <authorList>
            <person name="Zhu K."/>
            <person name="Lu D."/>
            <person name="Du Z."/>
        </authorList>
    </citation>
    <scope>NUCLEOTIDE SEQUENCE [LARGE SCALE GENOMIC DNA]</scope>
    <source>
        <strain evidence="5 6">3-1745</strain>
    </source>
</reference>
<keyword evidence="4" id="KW-0732">Signal</keyword>
<evidence type="ECO:0000313" key="5">
    <source>
        <dbReference type="EMBL" id="MBA4502204.1"/>
    </source>
</evidence>
<sequence>MFTRSLGMVSLALALSLPSVASADHHMPVRGDMPHGQGMMPGYGPMMGHGMGMMPGYGSMMGYGMGMMPGSPMMGGMGMMPCPMAGQGGYGIQLDEQQQMKMKQLHEMFWQQHQGQMQEMWKHHNELQKLMMEDIPDRDKVLDAHRKVQQDQHEMLEETLKLRKEMNAVLTDEQRQQMKQMMRQ</sequence>
<evidence type="ECO:0000256" key="1">
    <source>
        <dbReference type="ARBA" id="ARBA00044945"/>
    </source>
</evidence>
<gene>
    <name evidence="5" type="ORF">H1S06_07485</name>
</gene>
<evidence type="ECO:0000256" key="2">
    <source>
        <dbReference type="ARBA" id="ARBA00044983"/>
    </source>
</evidence>